<name>A0ABS1X6Q0_9GAMM</name>
<keyword evidence="5 11" id="KW-0812">Transmembrane</keyword>
<evidence type="ECO:0000256" key="7">
    <source>
        <dbReference type="ARBA" id="ARBA00023065"/>
    </source>
</evidence>
<dbReference type="PROSITE" id="PS52016">
    <property type="entry name" value="TONB_DEPENDENT_REC_3"/>
    <property type="match status" value="1"/>
</dbReference>
<evidence type="ECO:0000259" key="14">
    <source>
        <dbReference type="Pfam" id="PF00593"/>
    </source>
</evidence>
<keyword evidence="2 11" id="KW-0813">Transport</keyword>
<evidence type="ECO:0000256" key="3">
    <source>
        <dbReference type="ARBA" id="ARBA00022452"/>
    </source>
</evidence>
<sequence length="789" mass="84802">MKSIKHRLIATIAASLTVPAFSQSLPSEGDQQLAMAESQTESGGMKRRSGAMEEIIVTATRRAESLLEVPISIAVVTADDIDRRGLVSSEDYLRGIPGVAQASDQYGQSIVIRGIETFPAFQNYFGAATVATYFGETPMTASGALSGSTSADAKLVDIERVEVLRGPQGTAFGNASLGGAVRTIPMAPKLGALEAKVGGGYSVTSGTGGDNYTMEGVVNIPLINDQVAVRAVGYRYEEEGFYRNVSGTDAAFRARAADFGAESFAANRDGVGDYYVIGGRISALYQASEDLKFTLTYQRQESETDGFAATNTGAFGQLSLQVAPEHADGERNLGLFDNVLNVANAVMEYDIGWGDLVATYSYLKSDSTYVYPLGIYTPVGSPYQAMPVSWRSPSGHRGNIGEIRLATKLEGAWNFLAGVYGEDLDDVAIFRPYWSGSAEANLFAPGQSGSMGGLDTDRNLKQKAAFAEVSWEFLPGLTITGGGRAYQYDRSELTSSTGAVYGELSPTLYDADASGTSFRGNLSYKPNENALVYAGWSQGFRLGRAQTGLNAATCDVDGDGLVDGTSNVTIDSTKVVNSDEVDNYELGGKFVLLNRRLTIAADLFRIDWTDVPVTRNLAAEGAPVPATCYPAYTANAGVARSEGMELELNFYATEALRIDAGGSWIRAELTRDVPAINAFEGARLPASPEFNANLGLQYEFNVGRYQAFVRADPIYVGTFYGNLQETANTKAGGYVKVDLSGRVDFGSLDVDLFVRNLTNEDEFSFRTPEGVFGYRLRPRTIGFRLNYDF</sequence>
<comment type="similarity">
    <text evidence="11 12">Belongs to the TonB-dependent receptor family.</text>
</comment>
<dbReference type="CDD" id="cd01347">
    <property type="entry name" value="ligand_gated_channel"/>
    <property type="match status" value="1"/>
</dbReference>
<keyword evidence="10 11" id="KW-0998">Cell outer membrane</keyword>
<keyword evidence="8 12" id="KW-0798">TonB box</keyword>
<dbReference type="PANTHER" id="PTHR32552">
    <property type="entry name" value="FERRICHROME IRON RECEPTOR-RELATED"/>
    <property type="match status" value="1"/>
</dbReference>
<keyword evidence="16" id="KW-0675">Receptor</keyword>
<keyword evidence="17" id="KW-1185">Reference proteome</keyword>
<keyword evidence="9 11" id="KW-0472">Membrane</keyword>
<evidence type="ECO:0000256" key="13">
    <source>
        <dbReference type="SAM" id="MobiDB-lite"/>
    </source>
</evidence>
<dbReference type="EMBL" id="JAEVLS010000012">
    <property type="protein sequence ID" value="MBM0108903.1"/>
    <property type="molecule type" value="Genomic_DNA"/>
</dbReference>
<evidence type="ECO:0000256" key="10">
    <source>
        <dbReference type="ARBA" id="ARBA00023237"/>
    </source>
</evidence>
<proteinExistence type="inferred from homology"/>
<dbReference type="InterPro" id="IPR036942">
    <property type="entry name" value="Beta-barrel_TonB_sf"/>
</dbReference>
<keyword evidence="3 11" id="KW-1134">Transmembrane beta strand</keyword>
<dbReference type="Gene3D" id="2.40.170.20">
    <property type="entry name" value="TonB-dependent receptor, beta-barrel domain"/>
    <property type="match status" value="1"/>
</dbReference>
<evidence type="ECO:0000313" key="17">
    <source>
        <dbReference type="Proteomes" id="UP000661077"/>
    </source>
</evidence>
<gene>
    <name evidence="16" type="ORF">JM946_29595</name>
</gene>
<keyword evidence="6" id="KW-0408">Iron</keyword>
<evidence type="ECO:0000259" key="15">
    <source>
        <dbReference type="Pfam" id="PF07715"/>
    </source>
</evidence>
<dbReference type="InterPro" id="IPR012910">
    <property type="entry name" value="Plug_dom"/>
</dbReference>
<evidence type="ECO:0000256" key="9">
    <source>
        <dbReference type="ARBA" id="ARBA00023136"/>
    </source>
</evidence>
<evidence type="ECO:0000256" key="6">
    <source>
        <dbReference type="ARBA" id="ARBA00023004"/>
    </source>
</evidence>
<dbReference type="Proteomes" id="UP000661077">
    <property type="component" value="Unassembled WGS sequence"/>
</dbReference>
<comment type="subcellular location">
    <subcellularLocation>
        <location evidence="1 11">Cell outer membrane</location>
        <topology evidence="1 11">Multi-pass membrane protein</topology>
    </subcellularLocation>
</comment>
<feature type="domain" description="TonB-dependent receptor plug" evidence="15">
    <location>
        <begin position="66"/>
        <end position="180"/>
    </location>
</feature>
<dbReference type="Pfam" id="PF00593">
    <property type="entry name" value="TonB_dep_Rec_b-barrel"/>
    <property type="match status" value="1"/>
</dbReference>
<protein>
    <submittedName>
        <fullName evidence="16">TonB-dependent receptor</fullName>
    </submittedName>
</protein>
<comment type="caution">
    <text evidence="16">The sequence shown here is derived from an EMBL/GenBank/DDBJ whole genome shotgun (WGS) entry which is preliminary data.</text>
</comment>
<evidence type="ECO:0000256" key="2">
    <source>
        <dbReference type="ARBA" id="ARBA00022448"/>
    </source>
</evidence>
<evidence type="ECO:0000256" key="8">
    <source>
        <dbReference type="ARBA" id="ARBA00023077"/>
    </source>
</evidence>
<evidence type="ECO:0000256" key="4">
    <source>
        <dbReference type="ARBA" id="ARBA00022496"/>
    </source>
</evidence>
<keyword evidence="4" id="KW-0410">Iron transport</keyword>
<dbReference type="RefSeq" id="WP_203171075.1">
    <property type="nucleotide sequence ID" value="NZ_JAEVLS010000012.1"/>
</dbReference>
<evidence type="ECO:0000256" key="11">
    <source>
        <dbReference type="PROSITE-ProRule" id="PRU01360"/>
    </source>
</evidence>
<dbReference type="InterPro" id="IPR000531">
    <property type="entry name" value="Beta-barrel_TonB"/>
</dbReference>
<evidence type="ECO:0000256" key="5">
    <source>
        <dbReference type="ARBA" id="ARBA00022692"/>
    </source>
</evidence>
<evidence type="ECO:0000313" key="16">
    <source>
        <dbReference type="EMBL" id="MBM0108903.1"/>
    </source>
</evidence>
<dbReference type="SUPFAM" id="SSF56935">
    <property type="entry name" value="Porins"/>
    <property type="match status" value="1"/>
</dbReference>
<dbReference type="PANTHER" id="PTHR32552:SF81">
    <property type="entry name" value="TONB-DEPENDENT OUTER MEMBRANE RECEPTOR"/>
    <property type="match status" value="1"/>
</dbReference>
<feature type="region of interest" description="Disordered" evidence="13">
    <location>
        <begin position="29"/>
        <end position="49"/>
    </location>
</feature>
<organism evidence="16 17">
    <name type="scientific">Steroidobacter gossypii</name>
    <dbReference type="NCBI Taxonomy" id="2805490"/>
    <lineage>
        <taxon>Bacteria</taxon>
        <taxon>Pseudomonadati</taxon>
        <taxon>Pseudomonadota</taxon>
        <taxon>Gammaproteobacteria</taxon>
        <taxon>Steroidobacterales</taxon>
        <taxon>Steroidobacteraceae</taxon>
        <taxon>Steroidobacter</taxon>
    </lineage>
</organism>
<evidence type="ECO:0000256" key="1">
    <source>
        <dbReference type="ARBA" id="ARBA00004571"/>
    </source>
</evidence>
<dbReference type="Pfam" id="PF07715">
    <property type="entry name" value="Plug"/>
    <property type="match status" value="1"/>
</dbReference>
<dbReference type="InterPro" id="IPR039426">
    <property type="entry name" value="TonB-dep_rcpt-like"/>
</dbReference>
<feature type="domain" description="TonB-dependent receptor-like beta-barrel" evidence="14">
    <location>
        <begin position="297"/>
        <end position="757"/>
    </location>
</feature>
<accession>A0ABS1X6Q0</accession>
<keyword evidence="7" id="KW-0406">Ion transport</keyword>
<reference evidence="16 17" key="1">
    <citation type="journal article" date="2021" name="Int. J. Syst. Evol. Microbiol.">
        <title>Steroidobacter gossypii sp. nov., isolated from soil of cotton cropping field.</title>
        <authorList>
            <person name="Huang R."/>
            <person name="Yang S."/>
            <person name="Zhen C."/>
            <person name="Liu W."/>
        </authorList>
    </citation>
    <scope>NUCLEOTIDE SEQUENCE [LARGE SCALE GENOMIC DNA]</scope>
    <source>
        <strain evidence="16 17">S1-65</strain>
    </source>
</reference>
<evidence type="ECO:0000256" key="12">
    <source>
        <dbReference type="RuleBase" id="RU003357"/>
    </source>
</evidence>